<accession>A0A383UZJ4</accession>
<name>A0A383UZJ4_BLUHO</name>
<protein>
    <submittedName>
        <fullName evidence="1">Uncharacterized protein</fullName>
    </submittedName>
</protein>
<gene>
    <name evidence="1" type="ORF">BLGHR1_15805</name>
</gene>
<sequence length="38" mass="4621">MTIFHALIFIVTSKELEQLFSRCKKLFLISKRFPFYHS</sequence>
<reference evidence="1 2" key="1">
    <citation type="submission" date="2017-11" db="EMBL/GenBank/DDBJ databases">
        <authorList>
            <person name="Kracher B."/>
        </authorList>
    </citation>
    <scope>NUCLEOTIDE SEQUENCE [LARGE SCALE GENOMIC DNA]</scope>
    <source>
        <strain evidence="1 2">RACE1</strain>
    </source>
</reference>
<proteinExistence type="predicted"/>
<evidence type="ECO:0000313" key="2">
    <source>
        <dbReference type="Proteomes" id="UP000275772"/>
    </source>
</evidence>
<dbReference type="VEuPathDB" id="FungiDB:BLGHR1_15805"/>
<dbReference type="EMBL" id="UNSH01000070">
    <property type="protein sequence ID" value="SZF05005.1"/>
    <property type="molecule type" value="Genomic_DNA"/>
</dbReference>
<dbReference type="AlphaFoldDB" id="A0A383UZJ4"/>
<organism evidence="1 2">
    <name type="scientific">Blumeria hordei</name>
    <name type="common">Barley powdery mildew</name>
    <name type="synonym">Blumeria graminis f. sp. hordei</name>
    <dbReference type="NCBI Taxonomy" id="2867405"/>
    <lineage>
        <taxon>Eukaryota</taxon>
        <taxon>Fungi</taxon>
        <taxon>Dikarya</taxon>
        <taxon>Ascomycota</taxon>
        <taxon>Pezizomycotina</taxon>
        <taxon>Leotiomycetes</taxon>
        <taxon>Erysiphales</taxon>
        <taxon>Erysiphaceae</taxon>
        <taxon>Blumeria</taxon>
    </lineage>
</organism>
<dbReference type="Proteomes" id="UP000275772">
    <property type="component" value="Unassembled WGS sequence"/>
</dbReference>
<evidence type="ECO:0000313" key="1">
    <source>
        <dbReference type="EMBL" id="SZF05005.1"/>
    </source>
</evidence>